<gene>
    <name evidence="2" type="ORF">C8E03_106207</name>
</gene>
<sequence>MMLQKVQKFLENEHTALEKGLMISVGCLSGIIIGFFISPIKYGFKMWSDIGSYNGCNNDSKTAPPPLKPPKKNFFHKKLKCLKKTKKNSNASLLP</sequence>
<dbReference type="Proteomes" id="UP000247523">
    <property type="component" value="Unassembled WGS sequence"/>
</dbReference>
<proteinExistence type="predicted"/>
<reference evidence="2 3" key="1">
    <citation type="submission" date="2018-05" db="EMBL/GenBank/DDBJ databases">
        <title>Genomic Encyclopedia of Type Strains, Phase IV (KMG-IV): sequencing the most valuable type-strain genomes for metagenomic binning, comparative biology and taxonomic classification.</title>
        <authorList>
            <person name="Goeker M."/>
        </authorList>
    </citation>
    <scope>NUCLEOTIDE SEQUENCE [LARGE SCALE GENOMIC DNA]</scope>
    <source>
        <strain evidence="2 3">DSM 28816</strain>
    </source>
</reference>
<dbReference type="RefSeq" id="WP_094376710.1">
    <property type="nucleotide sequence ID" value="NZ_NOKA02000004.1"/>
</dbReference>
<name>A0A255INL8_9FIRM</name>
<feature type="transmembrane region" description="Helical" evidence="1">
    <location>
        <begin position="20"/>
        <end position="38"/>
    </location>
</feature>
<keyword evidence="1" id="KW-0812">Transmembrane</keyword>
<dbReference type="AlphaFoldDB" id="A0A255INL8"/>
<protein>
    <submittedName>
        <fullName evidence="2">Uncharacterized protein</fullName>
    </submittedName>
</protein>
<keyword evidence="1" id="KW-0472">Membrane</keyword>
<keyword evidence="1" id="KW-1133">Transmembrane helix</keyword>
<organism evidence="2 3">
    <name type="scientific">Lachnotalea glycerini</name>
    <dbReference type="NCBI Taxonomy" id="1763509"/>
    <lineage>
        <taxon>Bacteria</taxon>
        <taxon>Bacillati</taxon>
        <taxon>Bacillota</taxon>
        <taxon>Clostridia</taxon>
        <taxon>Lachnospirales</taxon>
        <taxon>Lachnospiraceae</taxon>
        <taxon>Lachnotalea</taxon>
    </lineage>
</organism>
<evidence type="ECO:0000313" key="3">
    <source>
        <dbReference type="Proteomes" id="UP000247523"/>
    </source>
</evidence>
<evidence type="ECO:0000256" key="1">
    <source>
        <dbReference type="SAM" id="Phobius"/>
    </source>
</evidence>
<comment type="caution">
    <text evidence="2">The sequence shown here is derived from an EMBL/GenBank/DDBJ whole genome shotgun (WGS) entry which is preliminary data.</text>
</comment>
<dbReference type="EMBL" id="QICS01000006">
    <property type="protein sequence ID" value="PXV89555.1"/>
    <property type="molecule type" value="Genomic_DNA"/>
</dbReference>
<evidence type="ECO:0000313" key="2">
    <source>
        <dbReference type="EMBL" id="PXV89555.1"/>
    </source>
</evidence>
<accession>A0A255INL8</accession>